<evidence type="ECO:0000313" key="2">
    <source>
        <dbReference type="Proteomes" id="UP000823631"/>
    </source>
</evidence>
<dbReference type="PANTHER" id="PTHR10151:SF120">
    <property type="entry name" value="BIS(5'-ADENOSYL)-TRIPHOSPHATASE"/>
    <property type="match status" value="1"/>
</dbReference>
<name>A0A9D9DB49_9GAMM</name>
<comment type="caution">
    <text evidence="1">The sequence shown here is derived from an EMBL/GenBank/DDBJ whole genome shotgun (WGS) entry which is preliminary data.</text>
</comment>
<gene>
    <name evidence="1" type="ORF">IAB19_05565</name>
</gene>
<dbReference type="Proteomes" id="UP000823631">
    <property type="component" value="Unassembled WGS sequence"/>
</dbReference>
<reference evidence="1" key="2">
    <citation type="journal article" date="2021" name="PeerJ">
        <title>Extensive microbial diversity within the chicken gut microbiome revealed by metagenomics and culture.</title>
        <authorList>
            <person name="Gilroy R."/>
            <person name="Ravi A."/>
            <person name="Getino M."/>
            <person name="Pursley I."/>
            <person name="Horton D.L."/>
            <person name="Alikhan N.F."/>
            <person name="Baker D."/>
            <person name="Gharbi K."/>
            <person name="Hall N."/>
            <person name="Watson M."/>
            <person name="Adriaenssens E.M."/>
            <person name="Foster-Nyarko E."/>
            <person name="Jarju S."/>
            <person name="Secka A."/>
            <person name="Antonio M."/>
            <person name="Oren A."/>
            <person name="Chaudhuri R.R."/>
            <person name="La Ragione R."/>
            <person name="Hildebrand F."/>
            <person name="Pallen M.J."/>
        </authorList>
    </citation>
    <scope>NUCLEOTIDE SEQUENCE</scope>
    <source>
        <strain evidence="1">17213</strain>
    </source>
</reference>
<dbReference type="Pfam" id="PF01663">
    <property type="entry name" value="Phosphodiest"/>
    <property type="match status" value="1"/>
</dbReference>
<dbReference type="SUPFAM" id="SSF53649">
    <property type="entry name" value="Alkaline phosphatase-like"/>
    <property type="match status" value="1"/>
</dbReference>
<organism evidence="1 2">
    <name type="scientific">Candidatus Avisuccinivibrio stercorigallinarum</name>
    <dbReference type="NCBI Taxonomy" id="2840704"/>
    <lineage>
        <taxon>Bacteria</taxon>
        <taxon>Pseudomonadati</taxon>
        <taxon>Pseudomonadota</taxon>
        <taxon>Gammaproteobacteria</taxon>
        <taxon>Aeromonadales</taxon>
        <taxon>Succinivibrionaceae</taxon>
        <taxon>Succinivibrionaceae incertae sedis</taxon>
        <taxon>Candidatus Avisuccinivibrio</taxon>
    </lineage>
</organism>
<dbReference type="PANTHER" id="PTHR10151">
    <property type="entry name" value="ECTONUCLEOTIDE PYROPHOSPHATASE/PHOSPHODIESTERASE"/>
    <property type="match status" value="1"/>
</dbReference>
<reference evidence="1" key="1">
    <citation type="submission" date="2020-10" db="EMBL/GenBank/DDBJ databases">
        <authorList>
            <person name="Gilroy R."/>
        </authorList>
    </citation>
    <scope>NUCLEOTIDE SEQUENCE</scope>
    <source>
        <strain evidence="1">17213</strain>
    </source>
</reference>
<dbReference type="AlphaFoldDB" id="A0A9D9DB49"/>
<dbReference type="EMBL" id="JADINH010000116">
    <property type="protein sequence ID" value="MBO8415828.1"/>
    <property type="molecule type" value="Genomic_DNA"/>
</dbReference>
<dbReference type="GO" id="GO:0016787">
    <property type="term" value="F:hydrolase activity"/>
    <property type="evidence" value="ECO:0007669"/>
    <property type="project" value="UniProtKB-ARBA"/>
</dbReference>
<dbReference type="InterPro" id="IPR002591">
    <property type="entry name" value="Phosphodiest/P_Trfase"/>
</dbReference>
<proteinExistence type="predicted"/>
<evidence type="ECO:0000313" key="1">
    <source>
        <dbReference type="EMBL" id="MBO8415828.1"/>
    </source>
</evidence>
<dbReference type="InterPro" id="IPR017850">
    <property type="entry name" value="Alkaline_phosphatase_core_sf"/>
</dbReference>
<protein>
    <submittedName>
        <fullName evidence="1">Alkaline phosphatase family protein</fullName>
    </submittedName>
</protein>
<accession>A0A9D9DB49</accession>
<sequence length="271" mass="30429">MTENSKVILAVLDGLNYQTARDCMGHLQALCAEGTGCLYKLQSELPSMSRPLYECLLTGVKPVHSGVVHNKVVRLSRCQSIFSLARAQGRVTAASAYHWVSELYNHAPFDLVQDRIVNDESKNIQHGVFYQWDDYPDEAVIADGEMLRRRYNPDFLLIHPMNIDDTGHHFGVDSAQYRNKTRSVDIYLSYYLQDWLDAGYQVIITADHGMNNDGTHGGILECERAVPCYVFGSAFSKKADVSFPQTAMCGLVCELLGLEHQKELPQGVLHD</sequence>
<dbReference type="Gene3D" id="3.40.720.10">
    <property type="entry name" value="Alkaline Phosphatase, subunit A"/>
    <property type="match status" value="1"/>
</dbReference>